<accession>A0ABU0GC27</accession>
<proteinExistence type="predicted"/>
<protein>
    <submittedName>
        <fullName evidence="3">Gamma-glutamyl phosphate reductase</fullName>
    </submittedName>
</protein>
<evidence type="ECO:0000313" key="4">
    <source>
        <dbReference type="Proteomes" id="UP001238496"/>
    </source>
</evidence>
<reference evidence="3 4" key="1">
    <citation type="submission" date="2023-07" db="EMBL/GenBank/DDBJ databases">
        <title>Genomic Encyclopedia of Type Strains, Phase IV (KMG-IV): sequencing the most valuable type-strain genomes for metagenomic binning, comparative biology and taxonomic classification.</title>
        <authorList>
            <person name="Goeker M."/>
        </authorList>
    </citation>
    <scope>NUCLEOTIDE SEQUENCE [LARGE SCALE GENOMIC DNA]</scope>
    <source>
        <strain evidence="3 4">DSM 1111</strain>
    </source>
</reference>
<feature type="transmembrane region" description="Helical" evidence="2">
    <location>
        <begin position="93"/>
        <end position="115"/>
    </location>
</feature>
<comment type="caution">
    <text evidence="3">The sequence shown here is derived from an EMBL/GenBank/DDBJ whole genome shotgun (WGS) entry which is preliminary data.</text>
</comment>
<evidence type="ECO:0000256" key="2">
    <source>
        <dbReference type="SAM" id="Phobius"/>
    </source>
</evidence>
<keyword evidence="2" id="KW-0812">Transmembrane</keyword>
<keyword evidence="2" id="KW-0472">Membrane</keyword>
<keyword evidence="1" id="KW-0175">Coiled coil</keyword>
<name>A0ABU0GC27_9HYPH</name>
<evidence type="ECO:0000256" key="1">
    <source>
        <dbReference type="SAM" id="Coils"/>
    </source>
</evidence>
<dbReference type="EMBL" id="JAUSUW010000010">
    <property type="protein sequence ID" value="MDQ0422271.1"/>
    <property type="molecule type" value="Genomic_DNA"/>
</dbReference>
<keyword evidence="2" id="KW-1133">Transmembrane helix</keyword>
<gene>
    <name evidence="3" type="ORF">J2045_003319</name>
</gene>
<dbReference type="RefSeq" id="WP_307374679.1">
    <property type="nucleotide sequence ID" value="NZ_JAUSUW010000010.1"/>
</dbReference>
<organism evidence="3 4">
    <name type="scientific">Peteryoungia aggregata LMG 23059</name>
    <dbReference type="NCBI Taxonomy" id="1368425"/>
    <lineage>
        <taxon>Bacteria</taxon>
        <taxon>Pseudomonadati</taxon>
        <taxon>Pseudomonadota</taxon>
        <taxon>Alphaproteobacteria</taxon>
        <taxon>Hyphomicrobiales</taxon>
        <taxon>Rhizobiaceae</taxon>
        <taxon>Peteryoungia</taxon>
    </lineage>
</organism>
<sequence>MTDSTEFKLGEMSGQITALIESVRELARKSDENRSRTYSAIEQLRLENAEIKSEIKELRKALDDETKALRADLLAHEPTIQNINKWRERFNGIVMAVAVMGSIVGAIFGAVFALASKWIAAKLGL</sequence>
<dbReference type="Proteomes" id="UP001238496">
    <property type="component" value="Unassembled WGS sequence"/>
</dbReference>
<feature type="coiled-coil region" evidence="1">
    <location>
        <begin position="41"/>
        <end position="68"/>
    </location>
</feature>
<keyword evidence="4" id="KW-1185">Reference proteome</keyword>
<evidence type="ECO:0000313" key="3">
    <source>
        <dbReference type="EMBL" id="MDQ0422271.1"/>
    </source>
</evidence>